<comment type="caution">
    <text evidence="2">The sequence shown here is derived from an EMBL/GenBank/DDBJ whole genome shotgun (WGS) entry which is preliminary data.</text>
</comment>
<evidence type="ECO:0000313" key="2">
    <source>
        <dbReference type="EMBL" id="MFA9479862.1"/>
    </source>
</evidence>
<evidence type="ECO:0000256" key="1">
    <source>
        <dbReference type="SAM" id="MobiDB-lite"/>
    </source>
</evidence>
<dbReference type="RefSeq" id="WP_425346785.1">
    <property type="nucleotide sequence ID" value="NZ_JBGUBD010000012.1"/>
</dbReference>
<reference evidence="2 3" key="1">
    <citation type="submission" date="2024-08" db="EMBL/GenBank/DDBJ databases">
        <title>Whole-genome sequencing of halo(alkali)philic microorganisms from hypersaline lakes.</title>
        <authorList>
            <person name="Sorokin D.Y."/>
            <person name="Merkel A.Y."/>
            <person name="Messina E."/>
            <person name="Yakimov M."/>
        </authorList>
    </citation>
    <scope>NUCLEOTIDE SEQUENCE [LARGE SCALE GENOMIC DNA]</scope>
    <source>
        <strain evidence="2 3">AB-hyl4</strain>
    </source>
</reference>
<gene>
    <name evidence="2" type="ORF">ACERK3_16385</name>
</gene>
<dbReference type="Proteomes" id="UP001575105">
    <property type="component" value="Unassembled WGS sequence"/>
</dbReference>
<feature type="region of interest" description="Disordered" evidence="1">
    <location>
        <begin position="28"/>
        <end position="54"/>
    </location>
</feature>
<protein>
    <submittedName>
        <fullName evidence="2">Uncharacterized protein</fullName>
    </submittedName>
</protein>
<dbReference type="EMBL" id="JBGUBD010000012">
    <property type="protein sequence ID" value="MFA9479862.1"/>
    <property type="molecule type" value="Genomic_DNA"/>
</dbReference>
<evidence type="ECO:0000313" key="3">
    <source>
        <dbReference type="Proteomes" id="UP001575105"/>
    </source>
</evidence>
<name>A0ABV4UAI0_9BACT</name>
<accession>A0ABV4UAI0</accession>
<organism evidence="2 3">
    <name type="scientific">Natronomicrosphaera hydrolytica</name>
    <dbReference type="NCBI Taxonomy" id="3242702"/>
    <lineage>
        <taxon>Bacteria</taxon>
        <taxon>Pseudomonadati</taxon>
        <taxon>Planctomycetota</taxon>
        <taxon>Phycisphaerae</taxon>
        <taxon>Phycisphaerales</taxon>
        <taxon>Phycisphaeraceae</taxon>
        <taxon>Natronomicrosphaera</taxon>
    </lineage>
</organism>
<proteinExistence type="predicted"/>
<sequence>MKVASKAMDIARERGAAEMEMLDKAVELQEKNHGSGGNGLGQSADTGGRIDVTG</sequence>
<keyword evidence="3" id="KW-1185">Reference proteome</keyword>